<dbReference type="AlphaFoldDB" id="A0A074ZGE1"/>
<feature type="region of interest" description="Disordered" evidence="2">
    <location>
        <begin position="371"/>
        <end position="610"/>
    </location>
</feature>
<dbReference type="InterPro" id="IPR012677">
    <property type="entry name" value="Nucleotide-bd_a/b_plait_sf"/>
</dbReference>
<dbReference type="GO" id="GO:0003723">
    <property type="term" value="F:RNA binding"/>
    <property type="evidence" value="ECO:0007669"/>
    <property type="project" value="UniProtKB-UniRule"/>
</dbReference>
<feature type="compositionally biased region" description="Basic and acidic residues" evidence="2">
    <location>
        <begin position="483"/>
        <end position="493"/>
    </location>
</feature>
<dbReference type="InterPro" id="IPR034192">
    <property type="entry name" value="SREK1_RRM2"/>
</dbReference>
<accession>A0A074ZGE1</accession>
<dbReference type="EMBL" id="KL596752">
    <property type="protein sequence ID" value="KER26273.1"/>
    <property type="molecule type" value="Genomic_DNA"/>
</dbReference>
<dbReference type="GeneID" id="20320646"/>
<feature type="domain" description="RRM" evidence="3">
    <location>
        <begin position="166"/>
        <end position="239"/>
    </location>
</feature>
<feature type="compositionally biased region" description="Basic residues" evidence="2">
    <location>
        <begin position="393"/>
        <end position="419"/>
    </location>
</feature>
<dbReference type="CDD" id="cd12260">
    <property type="entry name" value="RRM2_SREK1"/>
    <property type="match status" value="1"/>
</dbReference>
<evidence type="ECO:0000313" key="5">
    <source>
        <dbReference type="Proteomes" id="UP000054324"/>
    </source>
</evidence>
<evidence type="ECO:0000313" key="4">
    <source>
        <dbReference type="EMBL" id="KER26273.1"/>
    </source>
</evidence>
<dbReference type="InterPro" id="IPR035979">
    <property type="entry name" value="RBD_domain_sf"/>
</dbReference>
<dbReference type="CDD" id="cd12259">
    <property type="entry name" value="RRM_SRSF11_SREK1"/>
    <property type="match status" value="1"/>
</dbReference>
<protein>
    <recommendedName>
        <fullName evidence="3">RRM domain-containing protein</fullName>
    </recommendedName>
</protein>
<organism evidence="4 5">
    <name type="scientific">Opisthorchis viverrini</name>
    <name type="common">Southeast Asian liver fluke</name>
    <dbReference type="NCBI Taxonomy" id="6198"/>
    <lineage>
        <taxon>Eukaryota</taxon>
        <taxon>Metazoa</taxon>
        <taxon>Spiralia</taxon>
        <taxon>Lophotrochozoa</taxon>
        <taxon>Platyhelminthes</taxon>
        <taxon>Trematoda</taxon>
        <taxon>Digenea</taxon>
        <taxon>Opisthorchiida</taxon>
        <taxon>Opisthorchiata</taxon>
        <taxon>Opisthorchiidae</taxon>
        <taxon>Opisthorchis</taxon>
    </lineage>
</organism>
<dbReference type="GO" id="GO:0005654">
    <property type="term" value="C:nucleoplasm"/>
    <property type="evidence" value="ECO:0007669"/>
    <property type="project" value="TreeGrafter"/>
</dbReference>
<dbReference type="Proteomes" id="UP000054324">
    <property type="component" value="Unassembled WGS sequence"/>
</dbReference>
<dbReference type="OrthoDB" id="7763451at2759"/>
<feature type="compositionally biased region" description="Basic and acidic residues" evidence="2">
    <location>
        <begin position="420"/>
        <end position="474"/>
    </location>
</feature>
<dbReference type="PANTHER" id="PTHR32343:SF22">
    <property type="entry name" value="LD29830P"/>
    <property type="match status" value="1"/>
</dbReference>
<keyword evidence="1" id="KW-0694">RNA-binding</keyword>
<feature type="domain" description="RRM" evidence="3">
    <location>
        <begin position="8"/>
        <end position="81"/>
    </location>
</feature>
<dbReference type="PROSITE" id="PS50102">
    <property type="entry name" value="RRM"/>
    <property type="match status" value="2"/>
</dbReference>
<feature type="compositionally biased region" description="Polar residues" evidence="2">
    <location>
        <begin position="542"/>
        <end position="562"/>
    </location>
</feature>
<gene>
    <name evidence="4" type="ORF">T265_06467</name>
</gene>
<dbReference type="KEGG" id="ovi:T265_06467"/>
<sequence>MTSTVRSKIVQVTNVSPSATTEQLRTLFGHIGVLEEFVLYPGDEKEEPASKVAYIRYHDPINAEVALHLNNTVFLDRALIVLPLVDGLEAIPDEKYANLVRAPPNTAAGVLPRTADWPLDVISMVVGRPGEQVIHTIEPRLSTLVFPLYPPLPATTDGNRIEEIRRTILVTNLDPKTTGDQVLEFFNKHAEVRCVRMAGTEFDRAAYVEFTQQPSIIKAFGLMGATLNGRQIMVQHSNCAIIKPASNFPYFDEASKAAAAADAKTDHLTRIEVTSTVIELTAPSLSPRFRLRTSGDPEAAAAGCAEVGVVLTHRAEVSLLDWISVDSCLCAAEVAAVLALETVVRDHAGGPAHVGVEAGRVTGEAHVLDTAEGDHVPARGHMDAGGIPVLSRERRKYHRSRSRSSRRRSSRSRSRGRRADRRDRDRDRGSVRDGRDRTRDRDRRDRDYDRDRRREKDRDYHRDSKSRKHRDESPKVSTTLSESLREERRERDSASAIGEGRNSSPVRPTSESGQSTTKHPRRDSSESSSRSENGSEMDRSPACQNGVENDDSLSQSFSNDLSTKPVVVGVKLAGPEDMDHVSPQNTNLESKNSPASNESDSSGDAMDTEA</sequence>
<feature type="compositionally biased region" description="Polar residues" evidence="2">
    <location>
        <begin position="582"/>
        <end position="602"/>
    </location>
</feature>
<reference evidence="4 5" key="1">
    <citation type="submission" date="2013-11" db="EMBL/GenBank/DDBJ databases">
        <title>Opisthorchis viverrini - life in the bile duct.</title>
        <authorList>
            <person name="Young N.D."/>
            <person name="Nagarajan N."/>
            <person name="Lin S.J."/>
            <person name="Korhonen P.K."/>
            <person name="Jex A.R."/>
            <person name="Hall R.S."/>
            <person name="Safavi-Hemami H."/>
            <person name="Kaewkong W."/>
            <person name="Bertrand D."/>
            <person name="Gao S."/>
            <person name="Seet Q."/>
            <person name="Wongkham S."/>
            <person name="Teh B.T."/>
            <person name="Wongkham C."/>
            <person name="Intapan P.M."/>
            <person name="Maleewong W."/>
            <person name="Yang X."/>
            <person name="Hu M."/>
            <person name="Wang Z."/>
            <person name="Hofmann A."/>
            <person name="Sternberg P.W."/>
            <person name="Tan P."/>
            <person name="Wang J."/>
            <person name="Gasser R.B."/>
        </authorList>
    </citation>
    <scope>NUCLEOTIDE SEQUENCE [LARGE SCALE GENOMIC DNA]</scope>
</reference>
<dbReference type="PANTHER" id="PTHR32343">
    <property type="entry name" value="SERINE/ARGININE-RICH SPLICING FACTOR"/>
    <property type="match status" value="1"/>
</dbReference>
<dbReference type="STRING" id="6198.A0A074ZGE1"/>
<dbReference type="CTD" id="20320646"/>
<dbReference type="Pfam" id="PF00076">
    <property type="entry name" value="RRM_1"/>
    <property type="match status" value="2"/>
</dbReference>
<dbReference type="SUPFAM" id="SSF54928">
    <property type="entry name" value="RNA-binding domain, RBD"/>
    <property type="match status" value="2"/>
</dbReference>
<dbReference type="Gene3D" id="3.30.70.330">
    <property type="match status" value="2"/>
</dbReference>
<evidence type="ECO:0000256" key="1">
    <source>
        <dbReference type="PROSITE-ProRule" id="PRU00176"/>
    </source>
</evidence>
<dbReference type="SMART" id="SM00360">
    <property type="entry name" value="RRM"/>
    <property type="match status" value="2"/>
</dbReference>
<dbReference type="InterPro" id="IPR000504">
    <property type="entry name" value="RRM_dom"/>
</dbReference>
<evidence type="ECO:0000259" key="3">
    <source>
        <dbReference type="PROSITE" id="PS50102"/>
    </source>
</evidence>
<name>A0A074ZGE1_OPIVI</name>
<keyword evidence="5" id="KW-1185">Reference proteome</keyword>
<dbReference type="RefSeq" id="XP_009169999.1">
    <property type="nucleotide sequence ID" value="XM_009171735.1"/>
</dbReference>
<feature type="compositionally biased region" description="Polar residues" evidence="2">
    <location>
        <begin position="501"/>
        <end position="517"/>
    </location>
</feature>
<feature type="compositionally biased region" description="Basic and acidic residues" evidence="2">
    <location>
        <begin position="371"/>
        <end position="382"/>
    </location>
</feature>
<proteinExistence type="predicted"/>
<evidence type="ECO:0000256" key="2">
    <source>
        <dbReference type="SAM" id="MobiDB-lite"/>
    </source>
</evidence>